<evidence type="ECO:0000313" key="2">
    <source>
        <dbReference type="Proteomes" id="UP000249547"/>
    </source>
</evidence>
<gene>
    <name evidence="1" type="ORF">LX64_02564</name>
</gene>
<sequence length="118" mass="13539">MLQLVKHTHYYRSLLAGLILLLFTVSQVPNQLLHAMCGNHDHTYVAHDLQEGIKITKDTVKCHCHHVVNQHHSPFIVQQSYTAHHYETVFSTIVHTYISVAEHSSPRYFFSIQGPPQA</sequence>
<dbReference type="AlphaFoldDB" id="A0A327QL63"/>
<dbReference type="Proteomes" id="UP000249547">
    <property type="component" value="Unassembled WGS sequence"/>
</dbReference>
<accession>A0A327QL63</accession>
<reference evidence="1 2" key="1">
    <citation type="submission" date="2018-06" db="EMBL/GenBank/DDBJ databases">
        <title>Genomic Encyclopedia of Archaeal and Bacterial Type Strains, Phase II (KMG-II): from individual species to whole genera.</title>
        <authorList>
            <person name="Goeker M."/>
        </authorList>
    </citation>
    <scope>NUCLEOTIDE SEQUENCE [LARGE SCALE GENOMIC DNA]</scope>
    <source>
        <strain evidence="1 2">DSM 23857</strain>
    </source>
</reference>
<comment type="caution">
    <text evidence="1">The sequence shown here is derived from an EMBL/GenBank/DDBJ whole genome shotgun (WGS) entry which is preliminary data.</text>
</comment>
<proteinExistence type="predicted"/>
<protein>
    <submittedName>
        <fullName evidence="1">Uncharacterized protein</fullName>
    </submittedName>
</protein>
<name>A0A327QL63_9BACT</name>
<dbReference type="EMBL" id="QLLL01000004">
    <property type="protein sequence ID" value="RAJ05406.1"/>
    <property type="molecule type" value="Genomic_DNA"/>
</dbReference>
<evidence type="ECO:0000313" key="1">
    <source>
        <dbReference type="EMBL" id="RAJ05406.1"/>
    </source>
</evidence>
<keyword evidence="2" id="KW-1185">Reference proteome</keyword>
<organism evidence="1 2">
    <name type="scientific">Chitinophaga skermanii</name>
    <dbReference type="NCBI Taxonomy" id="331697"/>
    <lineage>
        <taxon>Bacteria</taxon>
        <taxon>Pseudomonadati</taxon>
        <taxon>Bacteroidota</taxon>
        <taxon>Chitinophagia</taxon>
        <taxon>Chitinophagales</taxon>
        <taxon>Chitinophagaceae</taxon>
        <taxon>Chitinophaga</taxon>
    </lineage>
</organism>